<dbReference type="Proteomes" id="UP000283895">
    <property type="component" value="Unassembled WGS sequence"/>
</dbReference>
<accession>A0A423X8N4</accession>
<reference evidence="2 3" key="1">
    <citation type="submission" date="2015-09" db="EMBL/GenBank/DDBJ databases">
        <title>Host preference determinants of Valsa canker pathogens revealed by comparative genomics.</title>
        <authorList>
            <person name="Yin Z."/>
            <person name="Huang L."/>
        </authorList>
    </citation>
    <scope>NUCLEOTIDE SEQUENCE [LARGE SCALE GENOMIC DNA]</scope>
    <source>
        <strain evidence="2 3">03-1</strain>
    </source>
</reference>
<comment type="caution">
    <text evidence="2">The sequence shown here is derived from an EMBL/GenBank/DDBJ whole genome shotgun (WGS) entry which is preliminary data.</text>
</comment>
<name>A0A423X8N4_9PEZI</name>
<sequence length="162" mass="17827">MLPFFTVGWLGPLPSPSLLSGQGTDDAHVQPRELQRYGPGTEDKGHGSRCLLTKYKCDIFEVSTMSNREISFRSYISGPHRSPYSAVTTPSGGGLKRNHRRDAQADHESTVHGDHHGLHIDTTYPPEKAALTKTKATLVDEFMKLRADSSPKGKLLCQPGKE</sequence>
<organism evidence="2 3">
    <name type="scientific">Cytospora schulzeri</name>
    <dbReference type="NCBI Taxonomy" id="448051"/>
    <lineage>
        <taxon>Eukaryota</taxon>
        <taxon>Fungi</taxon>
        <taxon>Dikarya</taxon>
        <taxon>Ascomycota</taxon>
        <taxon>Pezizomycotina</taxon>
        <taxon>Sordariomycetes</taxon>
        <taxon>Sordariomycetidae</taxon>
        <taxon>Diaporthales</taxon>
        <taxon>Cytosporaceae</taxon>
        <taxon>Cytospora</taxon>
    </lineage>
</organism>
<gene>
    <name evidence="2" type="ORF">VMCG_00335</name>
</gene>
<proteinExistence type="predicted"/>
<dbReference type="AlphaFoldDB" id="A0A423X8N4"/>
<evidence type="ECO:0000313" key="2">
    <source>
        <dbReference type="EMBL" id="ROW12183.1"/>
    </source>
</evidence>
<keyword evidence="3" id="KW-1185">Reference proteome</keyword>
<evidence type="ECO:0000313" key="3">
    <source>
        <dbReference type="Proteomes" id="UP000283895"/>
    </source>
</evidence>
<feature type="region of interest" description="Disordered" evidence="1">
    <location>
        <begin position="83"/>
        <end position="118"/>
    </location>
</feature>
<evidence type="ECO:0000256" key="1">
    <source>
        <dbReference type="SAM" id="MobiDB-lite"/>
    </source>
</evidence>
<dbReference type="OrthoDB" id="10663526at2759"/>
<protein>
    <submittedName>
        <fullName evidence="2">Uncharacterized protein</fullName>
    </submittedName>
</protein>
<dbReference type="EMBL" id="LKEA01000001">
    <property type="protein sequence ID" value="ROW12183.1"/>
    <property type="molecule type" value="Genomic_DNA"/>
</dbReference>
<feature type="compositionally biased region" description="Basic and acidic residues" evidence="1">
    <location>
        <begin position="101"/>
        <end position="118"/>
    </location>
</feature>